<accession>A0ABM8Y6A2</accession>
<keyword evidence="3" id="KW-1003">Cell membrane</keyword>
<dbReference type="InterPro" id="IPR050957">
    <property type="entry name" value="BMP_lipoprotein"/>
</dbReference>
<keyword evidence="5" id="KW-0472">Membrane</keyword>
<dbReference type="EMBL" id="CAKJTI010000001">
    <property type="protein sequence ID" value="CAG9611202.1"/>
    <property type="molecule type" value="Genomic_DNA"/>
</dbReference>
<protein>
    <submittedName>
        <fullName evidence="9">Membrane lipoprotein TmpC</fullName>
    </submittedName>
</protein>
<evidence type="ECO:0000256" key="6">
    <source>
        <dbReference type="ARBA" id="ARBA00023288"/>
    </source>
</evidence>
<dbReference type="PROSITE" id="PS51257">
    <property type="entry name" value="PROKAR_LIPOPROTEIN"/>
    <property type="match status" value="1"/>
</dbReference>
<evidence type="ECO:0000313" key="10">
    <source>
        <dbReference type="Proteomes" id="UP000789423"/>
    </source>
</evidence>
<evidence type="ECO:0000313" key="9">
    <source>
        <dbReference type="EMBL" id="CAG9611202.1"/>
    </source>
</evidence>
<comment type="similarity">
    <text evidence="2">Belongs to the BMP lipoprotein family.</text>
</comment>
<feature type="domain" description="ABC transporter substrate-binding protein PnrA-like" evidence="8">
    <location>
        <begin position="41"/>
        <end position="346"/>
    </location>
</feature>
<evidence type="ECO:0000256" key="5">
    <source>
        <dbReference type="ARBA" id="ARBA00023136"/>
    </source>
</evidence>
<dbReference type="RefSeq" id="WP_230573513.1">
    <property type="nucleotide sequence ID" value="NZ_CAKJTI010000001.1"/>
</dbReference>
<evidence type="ECO:0000256" key="4">
    <source>
        <dbReference type="ARBA" id="ARBA00022729"/>
    </source>
</evidence>
<dbReference type="PANTHER" id="PTHR34296:SF2">
    <property type="entry name" value="ABC TRANSPORTER GUANOSINE-BINDING PROTEIN NUPN"/>
    <property type="match status" value="1"/>
</dbReference>
<feature type="chain" id="PRO_5046733747" evidence="7">
    <location>
        <begin position="22"/>
        <end position="360"/>
    </location>
</feature>
<dbReference type="Pfam" id="PF02608">
    <property type="entry name" value="Bmp"/>
    <property type="match status" value="1"/>
</dbReference>
<dbReference type="Gene3D" id="3.40.50.2300">
    <property type="match status" value="2"/>
</dbReference>
<evidence type="ECO:0000256" key="1">
    <source>
        <dbReference type="ARBA" id="ARBA00004193"/>
    </source>
</evidence>
<organism evidence="9 10">
    <name type="scientific">Bacillus rhizoplanae</name>
    <dbReference type="NCBI Taxonomy" id="2880966"/>
    <lineage>
        <taxon>Bacteria</taxon>
        <taxon>Bacillati</taxon>
        <taxon>Bacillota</taxon>
        <taxon>Bacilli</taxon>
        <taxon>Bacillales</taxon>
        <taxon>Bacillaceae</taxon>
        <taxon>Bacillus</taxon>
    </lineage>
</organism>
<dbReference type="Proteomes" id="UP000789423">
    <property type="component" value="Unassembled WGS sequence"/>
</dbReference>
<evidence type="ECO:0000259" key="8">
    <source>
        <dbReference type="Pfam" id="PF02608"/>
    </source>
</evidence>
<dbReference type="PANTHER" id="PTHR34296">
    <property type="entry name" value="TRANSCRIPTIONAL ACTIVATOR PROTEIN MED"/>
    <property type="match status" value="1"/>
</dbReference>
<evidence type="ECO:0000256" key="3">
    <source>
        <dbReference type="ARBA" id="ARBA00022475"/>
    </source>
</evidence>
<dbReference type="SUPFAM" id="SSF53822">
    <property type="entry name" value="Periplasmic binding protein-like I"/>
    <property type="match status" value="1"/>
</dbReference>
<comment type="caution">
    <text evidence="9">The sequence shown here is derived from an EMBL/GenBank/DDBJ whole genome shotgun (WGS) entry which is preliminary data.</text>
</comment>
<name>A0ABM8Y6A2_9BACI</name>
<keyword evidence="4 7" id="KW-0732">Signal</keyword>
<proteinExistence type="inferred from homology"/>
<evidence type="ECO:0000256" key="2">
    <source>
        <dbReference type="ARBA" id="ARBA00008610"/>
    </source>
</evidence>
<evidence type="ECO:0000256" key="7">
    <source>
        <dbReference type="SAM" id="SignalP"/>
    </source>
</evidence>
<comment type="subcellular location">
    <subcellularLocation>
        <location evidence="1">Cell membrane</location>
        <topology evidence="1">Lipid-anchor</topology>
    </subcellularLocation>
</comment>
<dbReference type="InterPro" id="IPR003760">
    <property type="entry name" value="PnrA-like"/>
</dbReference>
<dbReference type="CDD" id="cd06354">
    <property type="entry name" value="PBP1_PrnA-like"/>
    <property type="match status" value="1"/>
</dbReference>
<reference evidence="9 10" key="1">
    <citation type="submission" date="2021-10" db="EMBL/GenBank/DDBJ databases">
        <authorList>
            <person name="Criscuolo A."/>
        </authorList>
    </citation>
    <scope>NUCLEOTIDE SEQUENCE [LARGE SCALE GENOMIC DNA]</scope>
    <source>
        <strain evidence="10">CIP 111899</strain>
    </source>
</reference>
<gene>
    <name evidence="9" type="primary">tmpC</name>
    <name evidence="9" type="ORF">BACCIP111899_00374</name>
</gene>
<keyword evidence="10" id="KW-1185">Reference proteome</keyword>
<keyword evidence="6 9" id="KW-0449">Lipoprotein</keyword>
<feature type="signal peptide" evidence="7">
    <location>
        <begin position="1"/>
        <end position="21"/>
    </location>
</feature>
<dbReference type="InterPro" id="IPR028082">
    <property type="entry name" value="Peripla_BP_I"/>
</dbReference>
<sequence>MKKKAGILLSLTLAASTILGACGNTNKESDKKEGKENNNFKVGMVTDVGGVDDKSFNQSAWEGLTAFGKENKFKENEGYRYLQSTKEADYIPNLTKFAETNYNLTFGIGFLMQKSIEKVADQFPKSQFALVDAVVNKPNVTSITFKDHEGSFLVGVVAAMTTKSNKVGFIGGVKSPLIEKFESGFKAGVKAVNPNIEIVSQYAEAFDKPEKGSVLASAMYGQGVDVIYHASGATGNGVFTEAKNRKKKGENVWVIGVDRDQTQEGMPENVTLTSMVKRVDVAVEKVSQEAKDGKLQGGKTEEFGLKDDGVGIAKTTDNVKKVNPEILTKVEDYKKKIINGEIKVPSTPDEYKTYEASLKK</sequence>